<dbReference type="AlphaFoldDB" id="W8AWC6"/>
<feature type="compositionally biased region" description="Gly residues" evidence="1">
    <location>
        <begin position="131"/>
        <end position="149"/>
    </location>
</feature>
<organism evidence="2">
    <name type="scientific">Ceratitis capitata</name>
    <name type="common">Mediterranean fruit fly</name>
    <name type="synonym">Tephritis capitata</name>
    <dbReference type="NCBI Taxonomy" id="7213"/>
    <lineage>
        <taxon>Eukaryota</taxon>
        <taxon>Metazoa</taxon>
        <taxon>Ecdysozoa</taxon>
        <taxon>Arthropoda</taxon>
        <taxon>Hexapoda</taxon>
        <taxon>Insecta</taxon>
        <taxon>Pterygota</taxon>
        <taxon>Neoptera</taxon>
        <taxon>Endopterygota</taxon>
        <taxon>Diptera</taxon>
        <taxon>Brachycera</taxon>
        <taxon>Muscomorpha</taxon>
        <taxon>Tephritoidea</taxon>
        <taxon>Tephritidae</taxon>
        <taxon>Ceratitis</taxon>
        <taxon>Ceratitis</taxon>
    </lineage>
</organism>
<accession>W8AWC6</accession>
<protein>
    <submittedName>
        <fullName evidence="2">Uncharacterized protein</fullName>
    </submittedName>
</protein>
<evidence type="ECO:0000313" key="2">
    <source>
        <dbReference type="EMBL" id="JAB89048.1"/>
    </source>
</evidence>
<reference evidence="2" key="2">
    <citation type="journal article" date="2014" name="BMC Genomics">
        <title>A genomic perspective to assessing quality of mass-reared SIT flies used in Mediterranean fruit fly (Ceratitis capitata) eradication in California.</title>
        <authorList>
            <person name="Calla B."/>
            <person name="Hall B."/>
            <person name="Hou S."/>
            <person name="Geib S.M."/>
        </authorList>
    </citation>
    <scope>NUCLEOTIDE SEQUENCE</scope>
</reference>
<dbReference type="OrthoDB" id="7872501at2759"/>
<feature type="compositionally biased region" description="Basic and acidic residues" evidence="1">
    <location>
        <begin position="98"/>
        <end position="121"/>
    </location>
</feature>
<proteinExistence type="evidence at transcript level"/>
<sequence>MPPYLKIESVDAEEAENLLLDYPQSPYSSRRNSSHEDENRSSSQLLHINRYDMCSRSQASSPSPYYLSPYAIDSGNMRRSSTSDIMSCKRSGTSSASDSRRPSTSDLLRKARERRGSEARMGRSVSHSGLPRGGPRLGGSGGGGGGGGRRTSMAF</sequence>
<dbReference type="EMBL" id="GAMC01017507">
    <property type="protein sequence ID" value="JAB89048.1"/>
    <property type="molecule type" value="mRNA"/>
</dbReference>
<evidence type="ECO:0000256" key="1">
    <source>
        <dbReference type="SAM" id="MobiDB-lite"/>
    </source>
</evidence>
<name>W8AWC6_CERCA</name>
<reference evidence="2" key="1">
    <citation type="submission" date="2013-07" db="EMBL/GenBank/DDBJ databases">
        <authorList>
            <person name="Geib S."/>
        </authorList>
    </citation>
    <scope>NUCLEOTIDE SEQUENCE</scope>
</reference>
<feature type="compositionally biased region" description="Low complexity" evidence="1">
    <location>
        <begin position="60"/>
        <end position="70"/>
    </location>
</feature>
<feature type="region of interest" description="Disordered" evidence="1">
    <location>
        <begin position="19"/>
        <end position="155"/>
    </location>
</feature>